<protein>
    <submittedName>
        <fullName evidence="1">Uncharacterized protein</fullName>
    </submittedName>
</protein>
<organism evidence="1">
    <name type="scientific">viral metagenome</name>
    <dbReference type="NCBI Taxonomy" id="1070528"/>
    <lineage>
        <taxon>unclassified sequences</taxon>
        <taxon>metagenomes</taxon>
        <taxon>organismal metagenomes</taxon>
    </lineage>
</organism>
<evidence type="ECO:0000313" key="1">
    <source>
        <dbReference type="EMBL" id="QHT97592.1"/>
    </source>
</evidence>
<sequence length="81" mass="9241">MAKIPYEVLLTLKDDEGFTVEVVDSIWNPIEWLTVKKVLEDGVEESATLASTFSRVDDVDRLIDSFGIDLEPLLLHRLHSR</sequence>
<dbReference type="AlphaFoldDB" id="A0A6C0IWW9"/>
<proteinExistence type="predicted"/>
<name>A0A6C0IWW9_9ZZZZ</name>
<dbReference type="EMBL" id="MN740283">
    <property type="protein sequence ID" value="QHT97592.1"/>
    <property type="molecule type" value="Genomic_DNA"/>
</dbReference>
<reference evidence="1" key="1">
    <citation type="journal article" date="2020" name="Nature">
        <title>Giant virus diversity and host interactions through global metagenomics.</title>
        <authorList>
            <person name="Schulz F."/>
            <person name="Roux S."/>
            <person name="Paez-Espino D."/>
            <person name="Jungbluth S."/>
            <person name="Walsh D.A."/>
            <person name="Denef V.J."/>
            <person name="McMahon K.D."/>
            <person name="Konstantinidis K.T."/>
            <person name="Eloe-Fadrosh E.A."/>
            <person name="Kyrpides N.C."/>
            <person name="Woyke T."/>
        </authorList>
    </citation>
    <scope>NUCLEOTIDE SEQUENCE</scope>
    <source>
        <strain evidence="1">GVMAG-M-3300025572-1</strain>
    </source>
</reference>
<accession>A0A6C0IWW9</accession>